<dbReference type="GO" id="GO:0004869">
    <property type="term" value="F:cysteine-type endopeptidase inhibitor activity"/>
    <property type="evidence" value="ECO:0007669"/>
    <property type="project" value="UniProtKB-KW"/>
</dbReference>
<dbReference type="GO" id="GO:0005615">
    <property type="term" value="C:extracellular space"/>
    <property type="evidence" value="ECO:0007669"/>
    <property type="project" value="TreeGrafter"/>
</dbReference>
<evidence type="ECO:0000256" key="2">
    <source>
        <dbReference type="ARBA" id="ARBA00022690"/>
    </source>
</evidence>
<dbReference type="CDD" id="cd00042">
    <property type="entry name" value="CY"/>
    <property type="match status" value="1"/>
</dbReference>
<evidence type="ECO:0000259" key="6">
    <source>
        <dbReference type="SMART" id="SM00043"/>
    </source>
</evidence>
<dbReference type="PROSITE" id="PS00287">
    <property type="entry name" value="CYSTATIN"/>
    <property type="match status" value="1"/>
</dbReference>
<dbReference type="SUPFAM" id="SSF54403">
    <property type="entry name" value="Cystatin/monellin"/>
    <property type="match status" value="1"/>
</dbReference>
<keyword evidence="2" id="KW-0646">Protease inhibitor</keyword>
<dbReference type="PANTHER" id="PTHR46186:SF2">
    <property type="entry name" value="CYSTATIN"/>
    <property type="match status" value="1"/>
</dbReference>
<dbReference type="GO" id="GO:0005737">
    <property type="term" value="C:cytoplasm"/>
    <property type="evidence" value="ECO:0007669"/>
    <property type="project" value="TreeGrafter"/>
</dbReference>
<dbReference type="InterPro" id="IPR018073">
    <property type="entry name" value="Prot_inh_cystat_CS"/>
</dbReference>
<dbReference type="PANTHER" id="PTHR46186">
    <property type="entry name" value="CYSTATIN"/>
    <property type="match status" value="1"/>
</dbReference>
<evidence type="ECO:0000313" key="8">
    <source>
        <dbReference type="RefSeq" id="XP_019489439.1"/>
    </source>
</evidence>
<dbReference type="InterPro" id="IPR000010">
    <property type="entry name" value="Cystatin_dom"/>
</dbReference>
<keyword evidence="5" id="KW-0732">Signal</keyword>
<protein>
    <submittedName>
        <fullName evidence="8">Cystatin-C-like</fullName>
    </submittedName>
</protein>
<dbReference type="AlphaFoldDB" id="A0A8B7QKY8"/>
<organism evidence="7 8">
    <name type="scientific">Hipposideros armiger</name>
    <name type="common">Great Himalayan leaf-nosed bat</name>
    <dbReference type="NCBI Taxonomy" id="186990"/>
    <lineage>
        <taxon>Eukaryota</taxon>
        <taxon>Metazoa</taxon>
        <taxon>Chordata</taxon>
        <taxon>Craniata</taxon>
        <taxon>Vertebrata</taxon>
        <taxon>Euteleostomi</taxon>
        <taxon>Mammalia</taxon>
        <taxon>Eutheria</taxon>
        <taxon>Laurasiatheria</taxon>
        <taxon>Chiroptera</taxon>
        <taxon>Yinpterochiroptera</taxon>
        <taxon>Rhinolophoidea</taxon>
        <taxon>Hipposideridae</taxon>
        <taxon>Hipposideros</taxon>
    </lineage>
</organism>
<evidence type="ECO:0000256" key="5">
    <source>
        <dbReference type="SAM" id="SignalP"/>
    </source>
</evidence>
<dbReference type="RefSeq" id="XP_019489439.1">
    <property type="nucleotide sequence ID" value="XM_019633894.1"/>
</dbReference>
<dbReference type="GeneID" id="109377521"/>
<evidence type="ECO:0000256" key="4">
    <source>
        <dbReference type="ARBA" id="ARBA00023157"/>
    </source>
</evidence>
<dbReference type="Gene3D" id="3.10.450.10">
    <property type="match status" value="1"/>
</dbReference>
<dbReference type="SMART" id="SM00043">
    <property type="entry name" value="CY"/>
    <property type="match status" value="1"/>
</dbReference>
<keyword evidence="7" id="KW-1185">Reference proteome</keyword>
<dbReference type="GO" id="GO:0031982">
    <property type="term" value="C:vesicle"/>
    <property type="evidence" value="ECO:0007669"/>
    <property type="project" value="TreeGrafter"/>
</dbReference>
<sequence length="147" mass="16089">MAGSLRTPRFLLAALTLALALAVSPTVGASSNRPRLMGGLLDADESEEGVQQALNFALSEYNKASNDAFHSRAMRVVRAQKQVVAGMKYYLDVEIGRTTCTKSQPNLADCPFHDKPRLMKKALCSFQIYSVPWMSKISMVKSSCQDA</sequence>
<name>A0A8B7QKY8_HIPAR</name>
<dbReference type="InterPro" id="IPR046350">
    <property type="entry name" value="Cystatin_sf"/>
</dbReference>
<dbReference type="FunFam" id="3.10.450.10:FF:000004">
    <property type="entry name" value="Cystatin C"/>
    <property type="match status" value="1"/>
</dbReference>
<feature type="domain" description="Cystatin" evidence="6">
    <location>
        <begin position="35"/>
        <end position="145"/>
    </location>
</feature>
<accession>A0A8B7QKY8</accession>
<evidence type="ECO:0000313" key="7">
    <source>
        <dbReference type="Proteomes" id="UP000694851"/>
    </source>
</evidence>
<dbReference type="OrthoDB" id="1908104at2759"/>
<evidence type="ECO:0000256" key="1">
    <source>
        <dbReference type="ARBA" id="ARBA00009403"/>
    </source>
</evidence>
<feature type="signal peptide" evidence="5">
    <location>
        <begin position="1"/>
        <end position="29"/>
    </location>
</feature>
<dbReference type="Proteomes" id="UP000694851">
    <property type="component" value="Unplaced"/>
</dbReference>
<evidence type="ECO:0000256" key="3">
    <source>
        <dbReference type="ARBA" id="ARBA00022704"/>
    </source>
</evidence>
<dbReference type="Pfam" id="PF00031">
    <property type="entry name" value="Cystatin"/>
    <property type="match status" value="1"/>
</dbReference>
<keyword evidence="3" id="KW-0789">Thiol protease inhibitor</keyword>
<proteinExistence type="inferred from homology"/>
<comment type="similarity">
    <text evidence="1">Belongs to the cystatin family.</text>
</comment>
<feature type="chain" id="PRO_5034442166" evidence="5">
    <location>
        <begin position="30"/>
        <end position="147"/>
    </location>
</feature>
<dbReference type="KEGG" id="hai:109377521"/>
<reference evidence="8" key="1">
    <citation type="submission" date="2025-08" db="UniProtKB">
        <authorList>
            <consortium name="RefSeq"/>
        </authorList>
    </citation>
    <scope>IDENTIFICATION</scope>
    <source>
        <tissue evidence="8">Muscle</tissue>
    </source>
</reference>
<keyword evidence="4" id="KW-1015">Disulfide bond</keyword>
<gene>
    <name evidence="8" type="primary">LOC109377521</name>
</gene>